<dbReference type="Proteomes" id="UP000324800">
    <property type="component" value="Unassembled WGS sequence"/>
</dbReference>
<name>A0A5J4UFX3_9EUKA</name>
<proteinExistence type="predicted"/>
<gene>
    <name evidence="1" type="ORF">EZS28_034806</name>
</gene>
<comment type="caution">
    <text evidence="1">The sequence shown here is derived from an EMBL/GenBank/DDBJ whole genome shotgun (WGS) entry which is preliminary data.</text>
</comment>
<sequence>MAIKGVSAATACLFPLTGGNFVSHRLTALFTQQWVPQPNEKSLIRIFNSVFIGDLSKVFKGIMQIKVIDKKEELQISRLYVFELLLFISVIITNDEDRNIFSQQIVSLAKQYTHINWKYDIMFEKKVVKECPFELEYKQAKDYKAKAGKKKEYDQSKQFSL</sequence>
<organism evidence="1 2">
    <name type="scientific">Streblomastix strix</name>
    <dbReference type="NCBI Taxonomy" id="222440"/>
    <lineage>
        <taxon>Eukaryota</taxon>
        <taxon>Metamonada</taxon>
        <taxon>Preaxostyla</taxon>
        <taxon>Oxymonadida</taxon>
        <taxon>Streblomastigidae</taxon>
        <taxon>Streblomastix</taxon>
    </lineage>
</organism>
<evidence type="ECO:0000313" key="2">
    <source>
        <dbReference type="Proteomes" id="UP000324800"/>
    </source>
</evidence>
<evidence type="ECO:0000313" key="1">
    <source>
        <dbReference type="EMBL" id="KAA6369666.1"/>
    </source>
</evidence>
<protein>
    <submittedName>
        <fullName evidence="1">Uncharacterized protein</fullName>
    </submittedName>
</protein>
<dbReference type="AlphaFoldDB" id="A0A5J4UFX3"/>
<dbReference type="EMBL" id="SNRW01016141">
    <property type="protein sequence ID" value="KAA6369666.1"/>
    <property type="molecule type" value="Genomic_DNA"/>
</dbReference>
<dbReference type="Gene3D" id="1.20.920.30">
    <property type="match status" value="1"/>
</dbReference>
<accession>A0A5J4UFX3</accession>
<reference evidence="1 2" key="1">
    <citation type="submission" date="2019-03" db="EMBL/GenBank/DDBJ databases">
        <title>Single cell metagenomics reveals metabolic interactions within the superorganism composed of flagellate Streblomastix strix and complex community of Bacteroidetes bacteria on its surface.</title>
        <authorList>
            <person name="Treitli S.C."/>
            <person name="Kolisko M."/>
            <person name="Husnik F."/>
            <person name="Keeling P."/>
            <person name="Hampl V."/>
        </authorList>
    </citation>
    <scope>NUCLEOTIDE SEQUENCE [LARGE SCALE GENOMIC DNA]</scope>
    <source>
        <strain evidence="1">ST1C</strain>
    </source>
</reference>